<dbReference type="GO" id="GO:0015740">
    <property type="term" value="P:C4-dicarboxylate transport"/>
    <property type="evidence" value="ECO:0007669"/>
    <property type="project" value="TreeGrafter"/>
</dbReference>
<evidence type="ECO:0000256" key="5">
    <source>
        <dbReference type="ARBA" id="ARBA00022692"/>
    </source>
</evidence>
<comment type="caution">
    <text evidence="11">The sequence shown here is derived from an EMBL/GenBank/DDBJ whole genome shotgun (WGS) entry which is preliminary data.</text>
</comment>
<organism evidence="11 12">
    <name type="scientific">Anaerosolibacter carboniphilus</name>
    <dbReference type="NCBI Taxonomy" id="1417629"/>
    <lineage>
        <taxon>Bacteria</taxon>
        <taxon>Bacillati</taxon>
        <taxon>Bacillota</taxon>
        <taxon>Clostridia</taxon>
        <taxon>Peptostreptococcales</taxon>
        <taxon>Thermotaleaceae</taxon>
        <taxon>Anaerosolibacter</taxon>
    </lineage>
</organism>
<keyword evidence="2" id="KW-0813">Transport</keyword>
<accession>A0A841KQL9</accession>
<keyword evidence="12" id="KW-1185">Reference proteome</keyword>
<sequence length="164" mass="18324">MEAIRKIVDKVLEFICIAFVGIMTGLVSWQVITRYFFKAPSAISEQLSKYMFIWLVLLASAYVFGKREHMSILFIKEKFTGSISMVVDMIIELIVMAFALGILVFGGYKNVLLTMAQQDSALPITIGVIYAMLPICGVLITFYSLCNIVSIAKGFSDREVPKAE</sequence>
<name>A0A841KQL9_9FIRM</name>
<evidence type="ECO:0000256" key="1">
    <source>
        <dbReference type="ARBA" id="ARBA00004429"/>
    </source>
</evidence>
<keyword evidence="3" id="KW-1003">Cell membrane</keyword>
<evidence type="ECO:0000313" key="11">
    <source>
        <dbReference type="EMBL" id="MBB6214390.1"/>
    </source>
</evidence>
<dbReference type="Proteomes" id="UP000579281">
    <property type="component" value="Unassembled WGS sequence"/>
</dbReference>
<evidence type="ECO:0000259" key="10">
    <source>
        <dbReference type="Pfam" id="PF04290"/>
    </source>
</evidence>
<dbReference type="InterPro" id="IPR007387">
    <property type="entry name" value="TRAP_DctQ"/>
</dbReference>
<evidence type="ECO:0000256" key="9">
    <source>
        <dbReference type="SAM" id="Phobius"/>
    </source>
</evidence>
<dbReference type="RefSeq" id="WP_184307779.1">
    <property type="nucleotide sequence ID" value="NZ_JACHEN010000002.1"/>
</dbReference>
<evidence type="ECO:0000256" key="6">
    <source>
        <dbReference type="ARBA" id="ARBA00022989"/>
    </source>
</evidence>
<feature type="domain" description="Tripartite ATP-independent periplasmic transporters DctQ component" evidence="10">
    <location>
        <begin position="23"/>
        <end position="152"/>
    </location>
</feature>
<evidence type="ECO:0000256" key="2">
    <source>
        <dbReference type="ARBA" id="ARBA00022448"/>
    </source>
</evidence>
<evidence type="ECO:0000256" key="3">
    <source>
        <dbReference type="ARBA" id="ARBA00022475"/>
    </source>
</evidence>
<dbReference type="Pfam" id="PF04290">
    <property type="entry name" value="DctQ"/>
    <property type="match status" value="1"/>
</dbReference>
<protein>
    <submittedName>
        <fullName evidence="11">TRAP-type C4-dicarboxylate transport system permease small subunit</fullName>
    </submittedName>
</protein>
<keyword evidence="4" id="KW-0997">Cell inner membrane</keyword>
<comment type="similarity">
    <text evidence="8">Belongs to the TRAP transporter small permease family.</text>
</comment>
<feature type="transmembrane region" description="Helical" evidence="9">
    <location>
        <begin position="47"/>
        <end position="65"/>
    </location>
</feature>
<dbReference type="PANTHER" id="PTHR35011:SF2">
    <property type="entry name" value="2,3-DIKETO-L-GULONATE TRAP TRANSPORTER SMALL PERMEASE PROTEIN YIAM"/>
    <property type="match status" value="1"/>
</dbReference>
<evidence type="ECO:0000313" key="12">
    <source>
        <dbReference type="Proteomes" id="UP000579281"/>
    </source>
</evidence>
<dbReference type="GO" id="GO:0022857">
    <property type="term" value="F:transmembrane transporter activity"/>
    <property type="evidence" value="ECO:0007669"/>
    <property type="project" value="TreeGrafter"/>
</dbReference>
<gene>
    <name evidence="11" type="ORF">HNQ80_000470</name>
</gene>
<dbReference type="InterPro" id="IPR055348">
    <property type="entry name" value="DctQ"/>
</dbReference>
<dbReference type="EMBL" id="JACHEN010000002">
    <property type="protein sequence ID" value="MBB6214390.1"/>
    <property type="molecule type" value="Genomic_DNA"/>
</dbReference>
<proteinExistence type="inferred from homology"/>
<dbReference type="AlphaFoldDB" id="A0A841KQL9"/>
<feature type="transmembrane region" description="Helical" evidence="9">
    <location>
        <begin position="12"/>
        <end position="32"/>
    </location>
</feature>
<feature type="transmembrane region" description="Helical" evidence="9">
    <location>
        <begin position="86"/>
        <end position="108"/>
    </location>
</feature>
<reference evidence="11 12" key="1">
    <citation type="submission" date="2020-08" db="EMBL/GenBank/DDBJ databases">
        <title>Genomic Encyclopedia of Type Strains, Phase IV (KMG-IV): sequencing the most valuable type-strain genomes for metagenomic binning, comparative biology and taxonomic classification.</title>
        <authorList>
            <person name="Goeker M."/>
        </authorList>
    </citation>
    <scope>NUCLEOTIDE SEQUENCE [LARGE SCALE GENOMIC DNA]</scope>
    <source>
        <strain evidence="11 12">DSM 103526</strain>
    </source>
</reference>
<evidence type="ECO:0000256" key="8">
    <source>
        <dbReference type="ARBA" id="ARBA00038436"/>
    </source>
</evidence>
<keyword evidence="5 9" id="KW-0812">Transmembrane</keyword>
<keyword evidence="7 9" id="KW-0472">Membrane</keyword>
<keyword evidence="6 9" id="KW-1133">Transmembrane helix</keyword>
<dbReference type="GO" id="GO:0005886">
    <property type="term" value="C:plasma membrane"/>
    <property type="evidence" value="ECO:0007669"/>
    <property type="project" value="UniProtKB-SubCell"/>
</dbReference>
<evidence type="ECO:0000256" key="4">
    <source>
        <dbReference type="ARBA" id="ARBA00022519"/>
    </source>
</evidence>
<evidence type="ECO:0000256" key="7">
    <source>
        <dbReference type="ARBA" id="ARBA00023136"/>
    </source>
</evidence>
<comment type="subcellular location">
    <subcellularLocation>
        <location evidence="1">Cell inner membrane</location>
        <topology evidence="1">Multi-pass membrane protein</topology>
    </subcellularLocation>
</comment>
<feature type="transmembrane region" description="Helical" evidence="9">
    <location>
        <begin position="128"/>
        <end position="152"/>
    </location>
</feature>
<dbReference type="PANTHER" id="PTHR35011">
    <property type="entry name" value="2,3-DIKETO-L-GULONATE TRAP TRANSPORTER SMALL PERMEASE PROTEIN YIAM"/>
    <property type="match status" value="1"/>
</dbReference>